<dbReference type="OrthoDB" id="9833802at2"/>
<dbReference type="EMBL" id="WJIE01000013">
    <property type="protein sequence ID" value="MRG96766.1"/>
    <property type="molecule type" value="Genomic_DNA"/>
</dbReference>
<proteinExistence type="predicted"/>
<organism evidence="2 3">
    <name type="scientific">Polyangium spumosum</name>
    <dbReference type="NCBI Taxonomy" id="889282"/>
    <lineage>
        <taxon>Bacteria</taxon>
        <taxon>Pseudomonadati</taxon>
        <taxon>Myxococcota</taxon>
        <taxon>Polyangia</taxon>
        <taxon>Polyangiales</taxon>
        <taxon>Polyangiaceae</taxon>
        <taxon>Polyangium</taxon>
    </lineage>
</organism>
<dbReference type="Proteomes" id="UP000440224">
    <property type="component" value="Unassembled WGS sequence"/>
</dbReference>
<keyword evidence="1" id="KW-0175">Coiled coil</keyword>
<evidence type="ECO:0000313" key="2">
    <source>
        <dbReference type="EMBL" id="MRG96766.1"/>
    </source>
</evidence>
<protein>
    <submittedName>
        <fullName evidence="2">Uncharacterized protein</fullName>
    </submittedName>
</protein>
<evidence type="ECO:0000256" key="1">
    <source>
        <dbReference type="SAM" id="Coils"/>
    </source>
</evidence>
<feature type="coiled-coil region" evidence="1">
    <location>
        <begin position="142"/>
        <end position="173"/>
    </location>
</feature>
<reference evidence="2 3" key="1">
    <citation type="submission" date="2019-10" db="EMBL/GenBank/DDBJ databases">
        <title>A soil myxobacterium in the family Polyangiaceae.</title>
        <authorList>
            <person name="Li Y."/>
            <person name="Wang J."/>
        </authorList>
    </citation>
    <scope>NUCLEOTIDE SEQUENCE [LARGE SCALE GENOMIC DNA]</scope>
    <source>
        <strain evidence="2 3">DSM 14734</strain>
    </source>
</reference>
<dbReference type="RefSeq" id="WP_153823565.1">
    <property type="nucleotide sequence ID" value="NZ_WJIE01000013.1"/>
</dbReference>
<dbReference type="AlphaFoldDB" id="A0A6N7Q0R6"/>
<gene>
    <name evidence="2" type="ORF">GF068_33310</name>
</gene>
<keyword evidence="3" id="KW-1185">Reference proteome</keyword>
<accession>A0A6N7Q0R6</accession>
<name>A0A6N7Q0R6_9BACT</name>
<comment type="caution">
    <text evidence="2">The sequence shown here is derived from an EMBL/GenBank/DDBJ whole genome shotgun (WGS) entry which is preliminary data.</text>
</comment>
<sequence length="180" mass="20942">MSMADDDDLESRLDALSVSEMRRRVDLVVAFLREQRRALAVEVGMALEDAPGPRPVVDHEQGQRHLEELMEMLPLLRRRLTPEEKARMMPRSEARTEQMKEVLDELAAEPELFDSLMEESGLDVRHEDIVRMREGVEKMEMLKDVERELRLLVDELRAYRERLEASVEQMMKKGAAKPSN</sequence>
<evidence type="ECO:0000313" key="3">
    <source>
        <dbReference type="Proteomes" id="UP000440224"/>
    </source>
</evidence>